<dbReference type="EMBL" id="QKYT01000089">
    <property type="protein sequence ID" value="RIA94134.1"/>
    <property type="molecule type" value="Genomic_DNA"/>
</dbReference>
<dbReference type="Gene3D" id="1.10.510.10">
    <property type="entry name" value="Transferase(Phosphotransferase) domain 1"/>
    <property type="match status" value="1"/>
</dbReference>
<evidence type="ECO:0000256" key="1">
    <source>
        <dbReference type="SAM" id="MobiDB-lite"/>
    </source>
</evidence>
<name>A0A397TGY3_9GLOM</name>
<dbReference type="InterPro" id="IPR000719">
    <property type="entry name" value="Prot_kinase_dom"/>
</dbReference>
<dbReference type="PROSITE" id="PS50011">
    <property type="entry name" value="PROTEIN_KINASE_DOM"/>
    <property type="match status" value="1"/>
</dbReference>
<dbReference type="InterPro" id="IPR011009">
    <property type="entry name" value="Kinase-like_dom_sf"/>
</dbReference>
<comment type="caution">
    <text evidence="3">The sequence shown here is derived from an EMBL/GenBank/DDBJ whole genome shotgun (WGS) entry which is preliminary data.</text>
</comment>
<reference evidence="3 4" key="1">
    <citation type="submission" date="2018-06" db="EMBL/GenBank/DDBJ databases">
        <title>Comparative genomics reveals the genomic features of Rhizophagus irregularis, R. cerebriforme, R. diaphanum and Gigaspora rosea, and their symbiotic lifestyle signature.</title>
        <authorList>
            <person name="Morin E."/>
            <person name="San Clemente H."/>
            <person name="Chen E.C.H."/>
            <person name="De La Providencia I."/>
            <person name="Hainaut M."/>
            <person name="Kuo A."/>
            <person name="Kohler A."/>
            <person name="Murat C."/>
            <person name="Tang N."/>
            <person name="Roy S."/>
            <person name="Loubradou J."/>
            <person name="Henrissat B."/>
            <person name="Grigoriev I.V."/>
            <person name="Corradi N."/>
            <person name="Roux C."/>
            <person name="Martin F.M."/>
        </authorList>
    </citation>
    <scope>NUCLEOTIDE SEQUENCE [LARGE SCALE GENOMIC DNA]</scope>
    <source>
        <strain evidence="3 4">DAOM 227022</strain>
    </source>
</reference>
<dbReference type="InterPro" id="IPR002575">
    <property type="entry name" value="Aminoglycoside_PTrfase"/>
</dbReference>
<accession>A0A397TGY3</accession>
<feature type="domain" description="Protein kinase" evidence="2">
    <location>
        <begin position="272"/>
        <end position="490"/>
    </location>
</feature>
<organism evidence="3 4">
    <name type="scientific">Glomus cerebriforme</name>
    <dbReference type="NCBI Taxonomy" id="658196"/>
    <lineage>
        <taxon>Eukaryota</taxon>
        <taxon>Fungi</taxon>
        <taxon>Fungi incertae sedis</taxon>
        <taxon>Mucoromycota</taxon>
        <taxon>Glomeromycotina</taxon>
        <taxon>Glomeromycetes</taxon>
        <taxon>Glomerales</taxon>
        <taxon>Glomeraceae</taxon>
        <taxon>Glomus</taxon>
    </lineage>
</organism>
<evidence type="ECO:0000259" key="2">
    <source>
        <dbReference type="PROSITE" id="PS50011"/>
    </source>
</evidence>
<proteinExistence type="predicted"/>
<evidence type="ECO:0000313" key="4">
    <source>
        <dbReference type="Proteomes" id="UP000265703"/>
    </source>
</evidence>
<protein>
    <recommendedName>
        <fullName evidence="2">Protein kinase domain-containing protein</fullName>
    </recommendedName>
</protein>
<dbReference type="GO" id="GO:0004672">
    <property type="term" value="F:protein kinase activity"/>
    <property type="evidence" value="ECO:0007669"/>
    <property type="project" value="InterPro"/>
</dbReference>
<evidence type="ECO:0000313" key="3">
    <source>
        <dbReference type="EMBL" id="RIA94134.1"/>
    </source>
</evidence>
<dbReference type="Pfam" id="PF01636">
    <property type="entry name" value="APH"/>
    <property type="match status" value="1"/>
</dbReference>
<gene>
    <name evidence="3" type="ORF">C1645_873652</name>
</gene>
<feature type="compositionally biased region" description="Polar residues" evidence="1">
    <location>
        <begin position="81"/>
        <end position="92"/>
    </location>
</feature>
<dbReference type="Proteomes" id="UP000265703">
    <property type="component" value="Unassembled WGS sequence"/>
</dbReference>
<dbReference type="STRING" id="658196.A0A397TGY3"/>
<dbReference type="GO" id="GO:0005524">
    <property type="term" value="F:ATP binding"/>
    <property type="evidence" value="ECO:0007669"/>
    <property type="project" value="InterPro"/>
</dbReference>
<keyword evidence="4" id="KW-1185">Reference proteome</keyword>
<feature type="region of interest" description="Disordered" evidence="1">
    <location>
        <begin position="81"/>
        <end position="118"/>
    </location>
</feature>
<sequence length="490" mass="56942">MTKIVKAYLESYFLTGNMNRTDRMTAKNMVEQLQIIVDEGEIQADDVPEITTVASWITRYAASLKKQTAVEKVAEGSSNARNANNFQEMAKSSSEKSRSCENPVCDNSSSEQVTNRRKKMERVNGHQFLLLTREKLFADPYKFPGELIKDLAKLINELNNQKQALSCVPLPIGYHPNVNTSQGTSDSGKSDLEEFGFEGTTYSSDQFPMEIHLWDDLFEEVNKFHFDNEPKFQRPQFGNFPFCINEEDICNAFYCNICQILNILLPNYEFSKQPVPITGIPDFSATFVSFEFIVPIEISREHIFQLLLLDGEQTFLYFDETNEYYEMNEHARNVIQQIFTYMAEAQLYFADFKYKNILGQGRSRKTLLCEFCENTIALKNYGFYDRIYYAIDMTLVSSALNNYKHIIEWQRVIGLLALNAIYDRGVLHNDIHEENILLDDTNDIIFLIDFGMARYHCDAKKIWRLFNKEKYKLIRLLDHYTLLNSVIVIE</sequence>
<dbReference type="OrthoDB" id="2404043at2759"/>
<dbReference type="SUPFAM" id="SSF56112">
    <property type="entry name" value="Protein kinase-like (PK-like)"/>
    <property type="match status" value="1"/>
</dbReference>
<dbReference type="AlphaFoldDB" id="A0A397TGY3"/>